<evidence type="ECO:0000313" key="4">
    <source>
        <dbReference type="Proteomes" id="UP000635384"/>
    </source>
</evidence>
<dbReference type="Pfam" id="PF13420">
    <property type="entry name" value="Acetyltransf_4"/>
    <property type="match status" value="1"/>
</dbReference>
<dbReference type="PROSITE" id="PS51186">
    <property type="entry name" value="GNAT"/>
    <property type="match status" value="1"/>
</dbReference>
<dbReference type="Proteomes" id="UP000635384">
    <property type="component" value="Unassembled WGS sequence"/>
</dbReference>
<evidence type="ECO:0000256" key="1">
    <source>
        <dbReference type="SAM" id="MobiDB-lite"/>
    </source>
</evidence>
<feature type="region of interest" description="Disordered" evidence="1">
    <location>
        <begin position="1"/>
        <end position="22"/>
    </location>
</feature>
<accession>A0ABR8KRE9</accession>
<dbReference type="PANTHER" id="PTHR43072:SF8">
    <property type="entry name" value="ACYLTRANSFERASE FABY-RELATED"/>
    <property type="match status" value="1"/>
</dbReference>
<feature type="compositionally biased region" description="Polar residues" evidence="1">
    <location>
        <begin position="1"/>
        <end position="14"/>
    </location>
</feature>
<organism evidence="3 4">
    <name type="scientific">Erythrobacter rubeus</name>
    <dbReference type="NCBI Taxonomy" id="2760803"/>
    <lineage>
        <taxon>Bacteria</taxon>
        <taxon>Pseudomonadati</taxon>
        <taxon>Pseudomonadota</taxon>
        <taxon>Alphaproteobacteria</taxon>
        <taxon>Sphingomonadales</taxon>
        <taxon>Erythrobacteraceae</taxon>
        <taxon>Erythrobacter/Porphyrobacter group</taxon>
        <taxon>Erythrobacter</taxon>
    </lineage>
</organism>
<dbReference type="InterPro" id="IPR000182">
    <property type="entry name" value="GNAT_dom"/>
</dbReference>
<dbReference type="EMBL" id="JACXLC010000001">
    <property type="protein sequence ID" value="MBD2841653.1"/>
    <property type="molecule type" value="Genomic_DNA"/>
</dbReference>
<dbReference type="SUPFAM" id="SSF55729">
    <property type="entry name" value="Acyl-CoA N-acyltransferases (Nat)"/>
    <property type="match status" value="1"/>
</dbReference>
<keyword evidence="4" id="KW-1185">Reference proteome</keyword>
<feature type="domain" description="N-acetyltransferase" evidence="2">
    <location>
        <begin position="36"/>
        <end position="198"/>
    </location>
</feature>
<reference evidence="3 4" key="1">
    <citation type="submission" date="2020-09" db="EMBL/GenBank/DDBJ databases">
        <authorList>
            <person name="Yoon J.-W."/>
        </authorList>
    </citation>
    <scope>NUCLEOTIDE SEQUENCE [LARGE SCALE GENOMIC DNA]</scope>
    <source>
        <strain evidence="3 4">KMU-140</strain>
    </source>
</reference>
<dbReference type="Gene3D" id="3.40.630.30">
    <property type="match status" value="1"/>
</dbReference>
<gene>
    <name evidence="3" type="ORF">IB285_05190</name>
</gene>
<sequence length="204" mass="21978">MLSNSWTTSRTPQPARSARRTCANGSRTIRLPDHTVRIRTARPGDASAVQGIYDYHVAHGTGTFDAEGPDEAEWAAKIGSVCARGWPFLIAARSEAVAGYGYAAQFRDRAAYARTCENSIYVAHEQRGKGIGRLLLDALIHAARESGFEQMIAIIGGGEPASVALHTSAGFVHAGRLRNVGWKFGRSLDTVYMQRDLANGGSCL</sequence>
<proteinExistence type="predicted"/>
<dbReference type="InterPro" id="IPR016181">
    <property type="entry name" value="Acyl_CoA_acyltransferase"/>
</dbReference>
<protein>
    <submittedName>
        <fullName evidence="3">N-acetyltransferase family protein</fullName>
    </submittedName>
</protein>
<dbReference type="PANTHER" id="PTHR43072">
    <property type="entry name" value="N-ACETYLTRANSFERASE"/>
    <property type="match status" value="1"/>
</dbReference>
<name>A0ABR8KRE9_9SPHN</name>
<evidence type="ECO:0000259" key="2">
    <source>
        <dbReference type="PROSITE" id="PS51186"/>
    </source>
</evidence>
<evidence type="ECO:0000313" key="3">
    <source>
        <dbReference type="EMBL" id="MBD2841653.1"/>
    </source>
</evidence>
<dbReference type="CDD" id="cd04301">
    <property type="entry name" value="NAT_SF"/>
    <property type="match status" value="1"/>
</dbReference>
<comment type="caution">
    <text evidence="3">The sequence shown here is derived from an EMBL/GenBank/DDBJ whole genome shotgun (WGS) entry which is preliminary data.</text>
</comment>